<dbReference type="EMBL" id="CABPRJ010001919">
    <property type="protein sequence ID" value="VVC41440.1"/>
    <property type="molecule type" value="Genomic_DNA"/>
</dbReference>
<dbReference type="PANTHER" id="PTHR47831">
    <property type="entry name" value="GENERAL TRANSCRIPTION FACTOR II-I REPEAT DOMAIN-CONTAINING PROTEIN 2"/>
    <property type="match status" value="1"/>
</dbReference>
<dbReference type="AlphaFoldDB" id="A0A5E4NCB6"/>
<dbReference type="OrthoDB" id="6623314at2759"/>
<dbReference type="InterPro" id="IPR042224">
    <property type="entry name" value="GTF2IRD2"/>
</dbReference>
<dbReference type="PANTHER" id="PTHR47831:SF1">
    <property type="entry name" value="GENERAL TRANSCRIPTION FACTOR II-I REPEAT DOMAIN-CONTAINING PROTEIN 2A-RELATED"/>
    <property type="match status" value="1"/>
</dbReference>
<sequence length="140" mass="16696">MKLRLWETQLSLNNLVHFPTLKQLSTDSNDNKRYISYILLLKNEFINRFTDFQKYKDGFLLFSEPFFINTEHVREDLQLKLIDLQCNSVLKSKFEAVGVLEIFKYLGNSYSKLKKYFSNILSMFGSFYVCEQFSLMKLNK</sequence>
<accession>A0A5E4NCB6</accession>
<dbReference type="Proteomes" id="UP000325440">
    <property type="component" value="Unassembled WGS sequence"/>
</dbReference>
<protein>
    <submittedName>
        <fullName evidence="1">Uncharacterized protein</fullName>
    </submittedName>
</protein>
<keyword evidence="2" id="KW-1185">Reference proteome</keyword>
<name>A0A5E4NCB6_9HEMI</name>
<gene>
    <name evidence="1" type="ORF">CINCED_3A011834</name>
</gene>
<organism evidence="1 2">
    <name type="scientific">Cinara cedri</name>
    <dbReference type="NCBI Taxonomy" id="506608"/>
    <lineage>
        <taxon>Eukaryota</taxon>
        <taxon>Metazoa</taxon>
        <taxon>Ecdysozoa</taxon>
        <taxon>Arthropoda</taxon>
        <taxon>Hexapoda</taxon>
        <taxon>Insecta</taxon>
        <taxon>Pterygota</taxon>
        <taxon>Neoptera</taxon>
        <taxon>Paraneoptera</taxon>
        <taxon>Hemiptera</taxon>
        <taxon>Sternorrhyncha</taxon>
        <taxon>Aphidomorpha</taxon>
        <taxon>Aphidoidea</taxon>
        <taxon>Aphididae</taxon>
        <taxon>Lachninae</taxon>
        <taxon>Cinara</taxon>
    </lineage>
</organism>
<proteinExistence type="predicted"/>
<reference evidence="1 2" key="1">
    <citation type="submission" date="2019-08" db="EMBL/GenBank/DDBJ databases">
        <authorList>
            <person name="Alioto T."/>
            <person name="Alioto T."/>
            <person name="Gomez Garrido J."/>
        </authorList>
    </citation>
    <scope>NUCLEOTIDE SEQUENCE [LARGE SCALE GENOMIC DNA]</scope>
</reference>
<evidence type="ECO:0000313" key="2">
    <source>
        <dbReference type="Proteomes" id="UP000325440"/>
    </source>
</evidence>
<evidence type="ECO:0000313" key="1">
    <source>
        <dbReference type="EMBL" id="VVC41440.1"/>
    </source>
</evidence>
<dbReference type="GO" id="GO:0005634">
    <property type="term" value="C:nucleus"/>
    <property type="evidence" value="ECO:0007669"/>
    <property type="project" value="TreeGrafter"/>
</dbReference>